<accession>A0ACA9PVR9</accession>
<comment type="caution">
    <text evidence="1">The sequence shown here is derived from an EMBL/GenBank/DDBJ whole genome shotgun (WGS) entry which is preliminary data.</text>
</comment>
<evidence type="ECO:0000313" key="1">
    <source>
        <dbReference type="EMBL" id="CAG8719787.1"/>
    </source>
</evidence>
<keyword evidence="2" id="KW-1185">Reference proteome</keyword>
<reference evidence="1" key="1">
    <citation type="submission" date="2021-06" db="EMBL/GenBank/DDBJ databases">
        <authorList>
            <person name="Kallberg Y."/>
            <person name="Tangrot J."/>
            <person name="Rosling A."/>
        </authorList>
    </citation>
    <scope>NUCLEOTIDE SEQUENCE</scope>
    <source>
        <strain evidence="1">CL356</strain>
    </source>
</reference>
<dbReference type="EMBL" id="CAJVPT010038300">
    <property type="protein sequence ID" value="CAG8719787.1"/>
    <property type="molecule type" value="Genomic_DNA"/>
</dbReference>
<feature type="non-terminal residue" evidence="1">
    <location>
        <position position="1"/>
    </location>
</feature>
<evidence type="ECO:0000313" key="2">
    <source>
        <dbReference type="Proteomes" id="UP000789525"/>
    </source>
</evidence>
<gene>
    <name evidence="1" type="ORF">ACOLOM_LOCUS11081</name>
</gene>
<organism evidence="1 2">
    <name type="scientific">Acaulospora colombiana</name>
    <dbReference type="NCBI Taxonomy" id="27376"/>
    <lineage>
        <taxon>Eukaryota</taxon>
        <taxon>Fungi</taxon>
        <taxon>Fungi incertae sedis</taxon>
        <taxon>Mucoromycota</taxon>
        <taxon>Glomeromycotina</taxon>
        <taxon>Glomeromycetes</taxon>
        <taxon>Diversisporales</taxon>
        <taxon>Acaulosporaceae</taxon>
        <taxon>Acaulospora</taxon>
    </lineage>
</organism>
<dbReference type="Proteomes" id="UP000789525">
    <property type="component" value="Unassembled WGS sequence"/>
</dbReference>
<sequence>PSRAVTPVATGRTSISSQSSWVVTNSPKPTTSSASPLRTLGSVNTLGTISSSSLTSTTSPVIPPPPRNLSNTSVHHPRSSLSATTTPSPLSKAISPVNTTPTGTTGINLGGSLSQQPMSATPFKPAIPPPQANKPNYNIIMPPATNAPPSNSSFPSRPTTSLVMSPARSATPPTMAAMSPMMGNVMAPSVTPQSSWGGMQPLQPKKLTKDDWGDFDPLK</sequence>
<protein>
    <submittedName>
        <fullName evidence="1">5678_t:CDS:1</fullName>
    </submittedName>
</protein>
<name>A0ACA9PVR9_9GLOM</name>
<proteinExistence type="predicted"/>